<evidence type="ECO:0008006" key="3">
    <source>
        <dbReference type="Google" id="ProtNLM"/>
    </source>
</evidence>
<evidence type="ECO:0000313" key="2">
    <source>
        <dbReference type="Proteomes" id="UP001396334"/>
    </source>
</evidence>
<gene>
    <name evidence="1" type="ORF">V6N11_007302</name>
</gene>
<dbReference type="Proteomes" id="UP001396334">
    <property type="component" value="Unassembled WGS sequence"/>
</dbReference>
<dbReference type="EMBL" id="JBBPBN010000021">
    <property type="protein sequence ID" value="KAK9016222.1"/>
    <property type="molecule type" value="Genomic_DNA"/>
</dbReference>
<name>A0ABR2RU35_9ROSI</name>
<organism evidence="1 2">
    <name type="scientific">Hibiscus sabdariffa</name>
    <name type="common">roselle</name>
    <dbReference type="NCBI Taxonomy" id="183260"/>
    <lineage>
        <taxon>Eukaryota</taxon>
        <taxon>Viridiplantae</taxon>
        <taxon>Streptophyta</taxon>
        <taxon>Embryophyta</taxon>
        <taxon>Tracheophyta</taxon>
        <taxon>Spermatophyta</taxon>
        <taxon>Magnoliopsida</taxon>
        <taxon>eudicotyledons</taxon>
        <taxon>Gunneridae</taxon>
        <taxon>Pentapetalae</taxon>
        <taxon>rosids</taxon>
        <taxon>malvids</taxon>
        <taxon>Malvales</taxon>
        <taxon>Malvaceae</taxon>
        <taxon>Malvoideae</taxon>
        <taxon>Hibiscus</taxon>
    </lineage>
</organism>
<keyword evidence="2" id="KW-1185">Reference proteome</keyword>
<evidence type="ECO:0000313" key="1">
    <source>
        <dbReference type="EMBL" id="KAK9016222.1"/>
    </source>
</evidence>
<protein>
    <recommendedName>
        <fullName evidence="3">RNase H type-1 domain-containing protein</fullName>
    </recommendedName>
</protein>
<dbReference type="InterPro" id="IPR036397">
    <property type="entry name" value="RNaseH_sf"/>
</dbReference>
<sequence length="232" mass="26728">MLHCDREVRVVHCFHESKKLDDAELLGNLRSPWKESIKDYAINRMRFSARLVTVQSNRRYSQALENPLSFIRGEKHHNWAHHHALNNIRKSRKAFSHRSVKIRAKKGLVTKLKIGDKWYETGALRALFAGPVVDSDPDVAKLLAVKFALELFCETSWIGKVGLLVEVDSQVVLNWVSTPFTRPWRWWPQSIAIDLLTKRIGKVDFNLVDRQRNALAFGLSRDGALRASFFKA</sequence>
<reference evidence="1 2" key="1">
    <citation type="journal article" date="2024" name="G3 (Bethesda)">
        <title>Genome assembly of Hibiscus sabdariffa L. provides insights into metabolisms of medicinal natural products.</title>
        <authorList>
            <person name="Kim T."/>
        </authorList>
    </citation>
    <scope>NUCLEOTIDE SEQUENCE [LARGE SCALE GENOMIC DNA]</scope>
    <source>
        <strain evidence="1">TK-2024</strain>
        <tissue evidence="1">Old leaves</tissue>
    </source>
</reference>
<dbReference type="Gene3D" id="3.30.420.10">
    <property type="entry name" value="Ribonuclease H-like superfamily/Ribonuclease H"/>
    <property type="match status" value="1"/>
</dbReference>
<comment type="caution">
    <text evidence="1">The sequence shown here is derived from an EMBL/GenBank/DDBJ whole genome shotgun (WGS) entry which is preliminary data.</text>
</comment>
<dbReference type="SUPFAM" id="SSF53098">
    <property type="entry name" value="Ribonuclease H-like"/>
    <property type="match status" value="1"/>
</dbReference>
<proteinExistence type="predicted"/>
<dbReference type="InterPro" id="IPR012337">
    <property type="entry name" value="RNaseH-like_sf"/>
</dbReference>
<accession>A0ABR2RU35</accession>